<dbReference type="AlphaFoldDB" id="A0A1V0B8G9"/>
<keyword evidence="3" id="KW-1185">Reference proteome</keyword>
<feature type="chain" id="PRO_5012730746" description="DUF1329 domain-containing protein" evidence="1">
    <location>
        <begin position="26"/>
        <end position="459"/>
    </location>
</feature>
<evidence type="ECO:0000313" key="3">
    <source>
        <dbReference type="Proteomes" id="UP000243488"/>
    </source>
</evidence>
<dbReference type="Proteomes" id="UP000243488">
    <property type="component" value="Chromosome"/>
</dbReference>
<sequence length="459" mass="51458">MHNKNIHRSVLCASLLALGVSSALAAVSPQEAAQLKTTLTPLGAERAGNADGSIPAWDGGYTKVPADFRNGYRNFDPFAGDQPLFSITAANLAEHQDKLADGIVQLFRDNPDSFRIDVYPTRRTAAAPQWVYDNTFRNATEATLENDGLTVRGAYGGVPFPIPKTGIELYWNHQMQWRGEATDTKYQVWTTTAEGRRILATAAVDYGQYPYFYKDGAWDASVSNPRYMLAIQLAYEPAFRAGEALMVHNVLDYAQGRTLWQYLVGQRRVRQAPSINFDTPNVVASGVNFVDETFGGGGSPERYDWKLIGKREMYIPYNNNALLANSDAEVLGRSHANPDHVRWELHRVWEVEANLKPGSRHAVPKRKFYFSEDNWGTAILDGWDAEGTLWRTAMTTPFVAPDIPATVNYCNGFFHDHRTKAWVYNCAMGNDIAGDQFKMVNRRSESYFSPQSLLRMSGR</sequence>
<evidence type="ECO:0008006" key="4">
    <source>
        <dbReference type="Google" id="ProtNLM"/>
    </source>
</evidence>
<keyword evidence="1" id="KW-0732">Signal</keyword>
<evidence type="ECO:0000313" key="2">
    <source>
        <dbReference type="EMBL" id="AQZ96229.1"/>
    </source>
</evidence>
<dbReference type="InterPro" id="IPR010752">
    <property type="entry name" value="DUF1329"/>
</dbReference>
<feature type="signal peptide" evidence="1">
    <location>
        <begin position="1"/>
        <end position="25"/>
    </location>
</feature>
<accession>A0A1V0B8G9</accession>
<gene>
    <name evidence="2" type="ORF">BVH74_16370</name>
</gene>
<dbReference type="RefSeq" id="WP_080051137.1">
    <property type="nucleotide sequence ID" value="NZ_CP020100.1"/>
</dbReference>
<dbReference type="Gene3D" id="2.50.20.10">
    <property type="entry name" value="Lipoprotein localisation LolA/LolB/LppX"/>
    <property type="match status" value="1"/>
</dbReference>
<protein>
    <recommendedName>
        <fullName evidence="4">DUF1329 domain-containing protein</fullName>
    </recommendedName>
</protein>
<name>A0A1V0B8G9_9GAMM</name>
<dbReference type="STRING" id="1931241.BVH74_16370"/>
<dbReference type="EMBL" id="CP020100">
    <property type="protein sequence ID" value="AQZ96229.1"/>
    <property type="molecule type" value="Genomic_DNA"/>
</dbReference>
<dbReference type="Pfam" id="PF07044">
    <property type="entry name" value="DUF1329"/>
    <property type="match status" value="1"/>
</dbReference>
<organism evidence="2 3">
    <name type="scientific">Halopseudomonas phragmitis</name>
    <dbReference type="NCBI Taxonomy" id="1931241"/>
    <lineage>
        <taxon>Bacteria</taxon>
        <taxon>Pseudomonadati</taxon>
        <taxon>Pseudomonadota</taxon>
        <taxon>Gammaproteobacteria</taxon>
        <taxon>Pseudomonadales</taxon>
        <taxon>Pseudomonadaceae</taxon>
        <taxon>Halopseudomonas</taxon>
    </lineage>
</organism>
<evidence type="ECO:0000256" key="1">
    <source>
        <dbReference type="SAM" id="SignalP"/>
    </source>
</evidence>
<dbReference type="KEGG" id="ppha:BVH74_16370"/>
<reference evidence="2 3" key="1">
    <citation type="submission" date="2017-03" db="EMBL/GenBank/DDBJ databases">
        <title>Complete genome sequence of the novel DNRA strain Pseudomonas sp. S-6-2 isolated from Chinese polluted river sediment. Journal of Biotechnology.</title>
        <authorList>
            <person name="Li J."/>
            <person name="Xiang F."/>
            <person name="Wang L."/>
            <person name="Xi L."/>
            <person name="Liu J."/>
        </authorList>
    </citation>
    <scope>NUCLEOTIDE SEQUENCE [LARGE SCALE GENOMIC DNA]</scope>
    <source>
        <strain evidence="2 3">S-6-2</strain>
    </source>
</reference>
<proteinExistence type="predicted"/>